<evidence type="ECO:0000313" key="2">
    <source>
        <dbReference type="Proteomes" id="UP000037035"/>
    </source>
</evidence>
<evidence type="ECO:0008006" key="3">
    <source>
        <dbReference type="Google" id="ProtNLM"/>
    </source>
</evidence>
<gene>
    <name evidence="1" type="ORF">VP01_416g7</name>
</gene>
<accession>A0A0L6URS8</accession>
<organism evidence="1 2">
    <name type="scientific">Puccinia sorghi</name>
    <dbReference type="NCBI Taxonomy" id="27349"/>
    <lineage>
        <taxon>Eukaryota</taxon>
        <taxon>Fungi</taxon>
        <taxon>Dikarya</taxon>
        <taxon>Basidiomycota</taxon>
        <taxon>Pucciniomycotina</taxon>
        <taxon>Pucciniomycetes</taxon>
        <taxon>Pucciniales</taxon>
        <taxon>Pucciniaceae</taxon>
        <taxon>Puccinia</taxon>
    </lineage>
</organism>
<sequence length="169" mass="19537">MDNYTHWRQHIFNFLDVIKLKNSLTTEEGKLSDEENDFLKAIIVAKLESTVQANGVDSTNKDKGRLIWKAIVKFFASNQASNKARVFQSFLRALYTPNIPGFIMAMKNFQSQLIEVGWNFSNNVIGHMVIHKFLSNMNDIVNQITHSNKEPTIDMVFEHLRVHKNNIEI</sequence>
<keyword evidence="2" id="KW-1185">Reference proteome</keyword>
<dbReference type="VEuPathDB" id="FungiDB:VP01_416g7"/>
<reference evidence="1 2" key="1">
    <citation type="submission" date="2015-08" db="EMBL/GenBank/DDBJ databases">
        <title>Next Generation Sequencing and Analysis of the Genome of Puccinia sorghi L Schw, the Causal Agent of Maize Common Rust.</title>
        <authorList>
            <person name="Rochi L."/>
            <person name="Burguener G."/>
            <person name="Darino M."/>
            <person name="Turjanski A."/>
            <person name="Kreff E."/>
            <person name="Dieguez M.J."/>
            <person name="Sacco F."/>
        </authorList>
    </citation>
    <scope>NUCLEOTIDE SEQUENCE [LARGE SCALE GENOMIC DNA]</scope>
    <source>
        <strain evidence="1 2">RO10H11247</strain>
    </source>
</reference>
<protein>
    <recommendedName>
        <fullName evidence="3">DUF4219 domain-containing protein</fullName>
    </recommendedName>
</protein>
<name>A0A0L6URS8_9BASI</name>
<comment type="caution">
    <text evidence="1">The sequence shown here is derived from an EMBL/GenBank/DDBJ whole genome shotgun (WGS) entry which is preliminary data.</text>
</comment>
<dbReference type="EMBL" id="LAVV01009246">
    <property type="protein sequence ID" value="KNZ50932.1"/>
    <property type="molecule type" value="Genomic_DNA"/>
</dbReference>
<evidence type="ECO:0000313" key="1">
    <source>
        <dbReference type="EMBL" id="KNZ50932.1"/>
    </source>
</evidence>
<dbReference type="Proteomes" id="UP000037035">
    <property type="component" value="Unassembled WGS sequence"/>
</dbReference>
<dbReference type="AlphaFoldDB" id="A0A0L6URS8"/>
<proteinExistence type="predicted"/>